<dbReference type="PANTHER" id="PTHR11088">
    <property type="entry name" value="TRNA DIMETHYLALLYLTRANSFERASE"/>
    <property type="match status" value="1"/>
</dbReference>
<dbReference type="EC" id="2.5.1.75" evidence="10"/>
<dbReference type="Gene3D" id="1.10.20.140">
    <property type="match status" value="1"/>
</dbReference>
<dbReference type="NCBIfam" id="TIGR00174">
    <property type="entry name" value="miaA"/>
    <property type="match status" value="1"/>
</dbReference>
<dbReference type="Proteomes" id="UP000824078">
    <property type="component" value="Unassembled WGS sequence"/>
</dbReference>
<dbReference type="GO" id="GO:0005524">
    <property type="term" value="F:ATP binding"/>
    <property type="evidence" value="ECO:0007669"/>
    <property type="project" value="UniProtKB-UniRule"/>
</dbReference>
<accession>A0A9D1HX62</accession>
<dbReference type="HAMAP" id="MF_00185">
    <property type="entry name" value="IPP_trans"/>
    <property type="match status" value="1"/>
</dbReference>
<evidence type="ECO:0000256" key="3">
    <source>
        <dbReference type="ARBA" id="ARBA00005842"/>
    </source>
</evidence>
<dbReference type="AlphaFoldDB" id="A0A9D1HX62"/>
<sequence length="317" mass="35415">MEPVTVCIVGPTASGKSELADRLAFALGTTVISVDAMQVYRGMDIGTAKVPAAERRVALEMVDICDVSDTYSVERFQKDARACVDRAIADGRIPILCGGTGLYLDAVIDEMDFPAGKHGDARRTFWEQEAECLGPDELYAVLQQRDPASASLIHPHNVRRCIRALELADEGLSYAKQHEGLLKRTPHYHAVLYAPAVPREKLYTRIDERVDQMFAEGLLDEVRQLQTDKLKQSVTASQAIGYKEALAVLDNEMSLEDAIQQTKTRTRHYAKRQLNWLRRDGRVHWLDIDTLGVDGAVDYIQHDISKTVQASQSKECM</sequence>
<dbReference type="Gene3D" id="3.40.50.300">
    <property type="entry name" value="P-loop containing nucleotide triphosphate hydrolases"/>
    <property type="match status" value="1"/>
</dbReference>
<gene>
    <name evidence="10 14" type="primary">miaA</name>
    <name evidence="14" type="ORF">IAD17_04735</name>
</gene>
<evidence type="ECO:0000256" key="12">
    <source>
        <dbReference type="RuleBase" id="RU003784"/>
    </source>
</evidence>
<feature type="binding site" evidence="10">
    <location>
        <begin position="10"/>
        <end position="17"/>
    </location>
    <ligand>
        <name>ATP</name>
        <dbReference type="ChEBI" id="CHEBI:30616"/>
    </ligand>
</feature>
<feature type="site" description="Interaction with substrate tRNA" evidence="10">
    <location>
        <position position="100"/>
    </location>
</feature>
<comment type="cofactor">
    <cofactor evidence="1 10">
        <name>Mg(2+)</name>
        <dbReference type="ChEBI" id="CHEBI:18420"/>
    </cofactor>
</comment>
<comment type="similarity">
    <text evidence="3 10 13">Belongs to the IPP transferase family.</text>
</comment>
<comment type="catalytic activity">
    <reaction evidence="9 10 11">
        <text>adenosine(37) in tRNA + dimethylallyl diphosphate = N(6)-dimethylallyladenosine(37) in tRNA + diphosphate</text>
        <dbReference type="Rhea" id="RHEA:26482"/>
        <dbReference type="Rhea" id="RHEA-COMP:10162"/>
        <dbReference type="Rhea" id="RHEA-COMP:10375"/>
        <dbReference type="ChEBI" id="CHEBI:33019"/>
        <dbReference type="ChEBI" id="CHEBI:57623"/>
        <dbReference type="ChEBI" id="CHEBI:74411"/>
        <dbReference type="ChEBI" id="CHEBI:74415"/>
        <dbReference type="EC" id="2.5.1.75"/>
    </reaction>
</comment>
<dbReference type="InterPro" id="IPR039657">
    <property type="entry name" value="Dimethylallyltransferase"/>
</dbReference>
<keyword evidence="5 10" id="KW-0819">tRNA processing</keyword>
<comment type="subunit">
    <text evidence="10">Monomer.</text>
</comment>
<feature type="binding site" evidence="10">
    <location>
        <begin position="12"/>
        <end position="17"/>
    </location>
    <ligand>
        <name>substrate</name>
    </ligand>
</feature>
<evidence type="ECO:0000256" key="6">
    <source>
        <dbReference type="ARBA" id="ARBA00022741"/>
    </source>
</evidence>
<proteinExistence type="inferred from homology"/>
<keyword evidence="7 10" id="KW-0067">ATP-binding</keyword>
<dbReference type="GO" id="GO:0006400">
    <property type="term" value="P:tRNA modification"/>
    <property type="evidence" value="ECO:0007669"/>
    <property type="project" value="TreeGrafter"/>
</dbReference>
<evidence type="ECO:0000256" key="2">
    <source>
        <dbReference type="ARBA" id="ARBA00003213"/>
    </source>
</evidence>
<evidence type="ECO:0000256" key="7">
    <source>
        <dbReference type="ARBA" id="ARBA00022840"/>
    </source>
</evidence>
<organism evidence="14 15">
    <name type="scientific">Candidatus Coprovicinus avistercoris</name>
    <dbReference type="NCBI Taxonomy" id="2840754"/>
    <lineage>
        <taxon>Bacteria</taxon>
        <taxon>Bacillati</taxon>
        <taxon>Actinomycetota</taxon>
        <taxon>Coriobacteriia</taxon>
        <taxon>Coriobacteriales</taxon>
        <taxon>Coriobacteriaceae</taxon>
        <taxon>Coriobacteriaceae incertae sedis</taxon>
        <taxon>Candidatus Coprovicinus</taxon>
    </lineage>
</organism>
<evidence type="ECO:0000256" key="8">
    <source>
        <dbReference type="ARBA" id="ARBA00022842"/>
    </source>
</evidence>
<comment type="caution">
    <text evidence="14">The sequence shown here is derived from an EMBL/GenBank/DDBJ whole genome shotgun (WGS) entry which is preliminary data.</text>
</comment>
<dbReference type="Pfam" id="PF01715">
    <property type="entry name" value="IPPT"/>
    <property type="match status" value="1"/>
</dbReference>
<evidence type="ECO:0000256" key="9">
    <source>
        <dbReference type="ARBA" id="ARBA00049563"/>
    </source>
</evidence>
<evidence type="ECO:0000256" key="13">
    <source>
        <dbReference type="RuleBase" id="RU003785"/>
    </source>
</evidence>
<evidence type="ECO:0000256" key="11">
    <source>
        <dbReference type="RuleBase" id="RU003783"/>
    </source>
</evidence>
<comment type="caution">
    <text evidence="10">Lacks conserved residue(s) required for the propagation of feature annotation.</text>
</comment>
<evidence type="ECO:0000313" key="15">
    <source>
        <dbReference type="Proteomes" id="UP000824078"/>
    </source>
</evidence>
<dbReference type="InterPro" id="IPR018022">
    <property type="entry name" value="IPT"/>
</dbReference>
<keyword evidence="8 10" id="KW-0460">Magnesium</keyword>
<evidence type="ECO:0000256" key="10">
    <source>
        <dbReference type="HAMAP-Rule" id="MF_00185"/>
    </source>
</evidence>
<dbReference type="GO" id="GO:0052381">
    <property type="term" value="F:tRNA dimethylallyltransferase activity"/>
    <property type="evidence" value="ECO:0007669"/>
    <property type="project" value="UniProtKB-UniRule"/>
</dbReference>
<dbReference type="SUPFAM" id="SSF52540">
    <property type="entry name" value="P-loop containing nucleoside triphosphate hydrolases"/>
    <property type="match status" value="2"/>
</dbReference>
<dbReference type="InterPro" id="IPR027417">
    <property type="entry name" value="P-loop_NTPase"/>
</dbReference>
<reference evidence="14" key="2">
    <citation type="journal article" date="2021" name="PeerJ">
        <title>Extensive microbial diversity within the chicken gut microbiome revealed by metagenomics and culture.</title>
        <authorList>
            <person name="Gilroy R."/>
            <person name="Ravi A."/>
            <person name="Getino M."/>
            <person name="Pursley I."/>
            <person name="Horton D.L."/>
            <person name="Alikhan N.F."/>
            <person name="Baker D."/>
            <person name="Gharbi K."/>
            <person name="Hall N."/>
            <person name="Watson M."/>
            <person name="Adriaenssens E.M."/>
            <person name="Foster-Nyarko E."/>
            <person name="Jarju S."/>
            <person name="Secka A."/>
            <person name="Antonio M."/>
            <person name="Oren A."/>
            <person name="Chaudhuri R.R."/>
            <person name="La Ragione R."/>
            <person name="Hildebrand F."/>
            <person name="Pallen M.J."/>
        </authorList>
    </citation>
    <scope>NUCLEOTIDE SEQUENCE</scope>
    <source>
        <strain evidence="14">ChiHjej12B11-29160</strain>
    </source>
</reference>
<reference evidence="14" key="1">
    <citation type="submission" date="2020-10" db="EMBL/GenBank/DDBJ databases">
        <authorList>
            <person name="Gilroy R."/>
        </authorList>
    </citation>
    <scope>NUCLEOTIDE SEQUENCE</scope>
    <source>
        <strain evidence="14">ChiHjej12B11-29160</strain>
    </source>
</reference>
<dbReference type="PANTHER" id="PTHR11088:SF60">
    <property type="entry name" value="TRNA DIMETHYLALLYLTRANSFERASE"/>
    <property type="match status" value="1"/>
</dbReference>
<keyword evidence="4 10" id="KW-0808">Transferase</keyword>
<evidence type="ECO:0000256" key="4">
    <source>
        <dbReference type="ARBA" id="ARBA00022679"/>
    </source>
</evidence>
<protein>
    <recommendedName>
        <fullName evidence="10">tRNA dimethylallyltransferase</fullName>
        <ecNumber evidence="10">2.5.1.75</ecNumber>
    </recommendedName>
    <alternativeName>
        <fullName evidence="10">Dimethylallyl diphosphate:tRNA dimethylallyltransferase</fullName>
        <shortName evidence="10">DMAPP:tRNA dimethylallyltransferase</shortName>
        <shortName evidence="10">DMATase</shortName>
    </alternativeName>
    <alternativeName>
        <fullName evidence="10">Isopentenyl-diphosphate:tRNA isopentenyltransferase</fullName>
        <shortName evidence="10">IPP transferase</shortName>
        <shortName evidence="10">IPPT</shortName>
        <shortName evidence="10">IPTase</shortName>
    </alternativeName>
</protein>
<evidence type="ECO:0000313" key="14">
    <source>
        <dbReference type="EMBL" id="HIU24206.1"/>
    </source>
</evidence>
<dbReference type="EMBL" id="DVMQ01000015">
    <property type="protein sequence ID" value="HIU24206.1"/>
    <property type="molecule type" value="Genomic_DNA"/>
</dbReference>
<feature type="site" description="Interaction with substrate tRNA" evidence="10">
    <location>
        <position position="122"/>
    </location>
</feature>
<comment type="function">
    <text evidence="2 10 12">Catalyzes the transfer of a dimethylallyl group onto the adenine at position 37 in tRNAs that read codons beginning with uridine, leading to the formation of N6-(dimethylallyl)adenosine (i(6)A).</text>
</comment>
<evidence type="ECO:0000256" key="5">
    <source>
        <dbReference type="ARBA" id="ARBA00022694"/>
    </source>
</evidence>
<keyword evidence="6 10" id="KW-0547">Nucleotide-binding</keyword>
<name>A0A9D1HX62_9ACTN</name>
<evidence type="ECO:0000256" key="1">
    <source>
        <dbReference type="ARBA" id="ARBA00001946"/>
    </source>
</evidence>